<feature type="domain" description="NADP-dependent oxidoreductase" evidence="2">
    <location>
        <begin position="137"/>
        <end position="212"/>
    </location>
</feature>
<dbReference type="PANTHER" id="PTHR43364:SF17">
    <property type="entry name" value="ALDO KETO REDUCTASE"/>
    <property type="match status" value="1"/>
</dbReference>
<dbReference type="InterPro" id="IPR042098">
    <property type="entry name" value="TauD-like_sf"/>
</dbReference>
<proteinExistence type="predicted"/>
<comment type="caution">
    <text evidence="4">The sequence shown here is derived from an EMBL/GenBank/DDBJ whole genome shotgun (WGS) entry which is preliminary data.</text>
</comment>
<accession>A0A1Q9EUD0</accession>
<dbReference type="PANTHER" id="PTHR43364">
    <property type="entry name" value="NADH-SPECIFIC METHYLGLYOXAL REDUCTASE-RELATED"/>
    <property type="match status" value="1"/>
</dbReference>
<feature type="domain" description="TauD/TfdA-like" evidence="3">
    <location>
        <begin position="633"/>
        <end position="903"/>
    </location>
</feature>
<evidence type="ECO:0000259" key="3">
    <source>
        <dbReference type="Pfam" id="PF02668"/>
    </source>
</evidence>
<dbReference type="InterPro" id="IPR023210">
    <property type="entry name" value="NADP_OxRdtase_dom"/>
</dbReference>
<dbReference type="AlphaFoldDB" id="A0A1Q9EUD0"/>
<dbReference type="Pfam" id="PF00248">
    <property type="entry name" value="Aldo_ket_red"/>
    <property type="match status" value="3"/>
</dbReference>
<dbReference type="SUPFAM" id="SSF51430">
    <property type="entry name" value="NAD(P)-linked oxidoreductase"/>
    <property type="match status" value="3"/>
</dbReference>
<keyword evidence="1" id="KW-0560">Oxidoreductase</keyword>
<name>A0A1Q9EUD0_SYMMI</name>
<evidence type="ECO:0000256" key="1">
    <source>
        <dbReference type="ARBA" id="ARBA00023002"/>
    </source>
</evidence>
<organism evidence="4 5">
    <name type="scientific">Symbiodinium microadriaticum</name>
    <name type="common">Dinoflagellate</name>
    <name type="synonym">Zooxanthella microadriatica</name>
    <dbReference type="NCBI Taxonomy" id="2951"/>
    <lineage>
        <taxon>Eukaryota</taxon>
        <taxon>Sar</taxon>
        <taxon>Alveolata</taxon>
        <taxon>Dinophyceae</taxon>
        <taxon>Suessiales</taxon>
        <taxon>Symbiodiniaceae</taxon>
        <taxon>Symbiodinium</taxon>
    </lineage>
</organism>
<dbReference type="InterPro" id="IPR050523">
    <property type="entry name" value="AKR_Detox_Biosynth"/>
</dbReference>
<dbReference type="GO" id="GO:0016491">
    <property type="term" value="F:oxidoreductase activity"/>
    <property type="evidence" value="ECO:0007669"/>
    <property type="project" value="UniProtKB-KW"/>
</dbReference>
<evidence type="ECO:0000313" key="5">
    <source>
        <dbReference type="Proteomes" id="UP000186817"/>
    </source>
</evidence>
<dbReference type="InterPro" id="IPR029063">
    <property type="entry name" value="SAM-dependent_MTases_sf"/>
</dbReference>
<feature type="domain" description="NADP-dependent oxidoreductase" evidence="2">
    <location>
        <begin position="930"/>
        <end position="1038"/>
    </location>
</feature>
<dbReference type="SUPFAM" id="SSF53335">
    <property type="entry name" value="S-adenosyl-L-methionine-dependent methyltransferases"/>
    <property type="match status" value="1"/>
</dbReference>
<evidence type="ECO:0000259" key="2">
    <source>
        <dbReference type="Pfam" id="PF00248"/>
    </source>
</evidence>
<dbReference type="OrthoDB" id="408743at2759"/>
<keyword evidence="5" id="KW-1185">Reference proteome</keyword>
<feature type="domain" description="NADP-dependent oxidoreductase" evidence="2">
    <location>
        <begin position="486"/>
        <end position="626"/>
    </location>
</feature>
<dbReference type="Gene3D" id="3.60.130.10">
    <property type="entry name" value="Clavaminate synthase-like"/>
    <property type="match status" value="1"/>
</dbReference>
<dbReference type="InterPro" id="IPR003819">
    <property type="entry name" value="TauD/TfdA-like"/>
</dbReference>
<dbReference type="InterPro" id="IPR036812">
    <property type="entry name" value="NAD(P)_OxRdtase_dom_sf"/>
</dbReference>
<sequence length="1049" mass="116518">MRCCIPITDNAQVIVPQRELNAYDATQLDMAHYLDMVREGLHISFDYEFFYDNSFAAMERFHGPGVVAPLRATPPPCTFPALRRPALAKRAHRASAAAVVATSLVTIGWRNRQYRLRRAAFVTRKLGSSSLTVTEPCLGTMTWGVQNDEAEAHEQLDYAVKERGVNFIDTAEMYPVPNFDPQWCPGTTEEYIGNWLHKNPDLRDKVVLATKVSSKELVHVPAMPKVAFLKVPIAFLLLLAGASGFEASPDEAPRSTVTAEAVERYQASIRARMAGADALPDKADDEWTSSDSLRKDLIGLVGGVSENATVLEVGSYFGYTTRILSHLFKRVIALDAVPELLQANRDYNYDRDNILYIRFHTTDHDWGIFNLNSIQVVFLDASHDFETVMQDIDNCLRIPTVSLIIFDDYGAEEGVRRAVQQFVSAGRLRPVALLGEGAEGPWRLRDGREVKEREAIACEVGCWPKSRVAARRTLPEGEADDYPDGRLDEKSVLEACDASLRRLKTDCIDLYQVHWPDRYVPIFGGTVYKAESEREAVRIEETAGAMKKLLDAGKIKAYGVSNETTFGVCEWARAADKLGMPAPASIQNALSMVVRLFEYELAEACSQSNLNIGLLAYSILAGGIRRIGLHELTAMHEALESEGAVIVTGVHHTGGTWEEKASALPSLTFPGRLVSKTPKVQGIHLEHQHLKQNLTTKPFELVGKPLLPHTDGYIYGEFLPDYIAFVVESQSDTGGQNFVVDGNKVLERLCEKSGTADAPSLDACLLVRTQTVDLTERSPPGYVNGREFIAPLMRHQHQRLRFHRQVSVLACEDAVDEDGGLRSNLRPYQSLWSAVAPAHGGDGHQREVTELLEAVDAAVQQEAAAAPRFMLQEGEALLIDNYRMLHGREGYHGTTERKLWRVWFWTNESSGIPEGMPELGSVLDAEELSLLSGKYLPGKPAPPKSARHVKYPEFMSRWNPSKGISELSKAVEAYAKIAEEAGMTLTDLSTRWCRTRSYCKHGSVIIGATSVEQLKENLDAFEGEEGLPEEVLQKIDDVHLKLRNPGTYL</sequence>
<evidence type="ECO:0000313" key="4">
    <source>
        <dbReference type="EMBL" id="OLQ11010.1"/>
    </source>
</evidence>
<dbReference type="Proteomes" id="UP000186817">
    <property type="component" value="Unassembled WGS sequence"/>
</dbReference>
<dbReference type="PRINTS" id="PR00069">
    <property type="entry name" value="ALDKETRDTASE"/>
</dbReference>
<dbReference type="CDD" id="cd02440">
    <property type="entry name" value="AdoMet_MTases"/>
    <property type="match status" value="1"/>
</dbReference>
<dbReference type="Pfam" id="PF02668">
    <property type="entry name" value="TauD"/>
    <property type="match status" value="1"/>
</dbReference>
<reference evidence="4 5" key="1">
    <citation type="submission" date="2016-02" db="EMBL/GenBank/DDBJ databases">
        <title>Genome analysis of coral dinoflagellate symbionts highlights evolutionary adaptations to a symbiotic lifestyle.</title>
        <authorList>
            <person name="Aranda M."/>
            <person name="Li Y."/>
            <person name="Liew Y.J."/>
            <person name="Baumgarten S."/>
            <person name="Simakov O."/>
            <person name="Wilson M."/>
            <person name="Piel J."/>
            <person name="Ashoor H."/>
            <person name="Bougouffa S."/>
            <person name="Bajic V.B."/>
            <person name="Ryu T."/>
            <person name="Ravasi T."/>
            <person name="Bayer T."/>
            <person name="Micklem G."/>
            <person name="Kim H."/>
            <person name="Bhak J."/>
            <person name="Lajeunesse T.C."/>
            <person name="Voolstra C.R."/>
        </authorList>
    </citation>
    <scope>NUCLEOTIDE SEQUENCE [LARGE SCALE GENOMIC DNA]</scope>
    <source>
        <strain evidence="4 5">CCMP2467</strain>
    </source>
</reference>
<dbReference type="Gene3D" id="3.20.20.100">
    <property type="entry name" value="NADP-dependent oxidoreductase domain"/>
    <property type="match status" value="3"/>
</dbReference>
<dbReference type="Gene3D" id="3.40.50.150">
    <property type="entry name" value="Vaccinia Virus protein VP39"/>
    <property type="match status" value="1"/>
</dbReference>
<gene>
    <name evidence="4" type="primary">tas</name>
    <name evidence="4" type="ORF">AK812_SmicGene5207</name>
</gene>
<dbReference type="SUPFAM" id="SSF51197">
    <property type="entry name" value="Clavaminate synthase-like"/>
    <property type="match status" value="1"/>
</dbReference>
<dbReference type="InterPro" id="IPR020471">
    <property type="entry name" value="AKR"/>
</dbReference>
<dbReference type="EMBL" id="LSRX01000067">
    <property type="protein sequence ID" value="OLQ11010.1"/>
    <property type="molecule type" value="Genomic_DNA"/>
</dbReference>
<protein>
    <submittedName>
        <fullName evidence="4">Protein tas</fullName>
    </submittedName>
</protein>